<dbReference type="SMART" id="SM00055">
    <property type="entry name" value="FCH"/>
    <property type="match status" value="1"/>
</dbReference>
<dbReference type="SUPFAM" id="SSF103657">
    <property type="entry name" value="BAR/IMD domain-like"/>
    <property type="match status" value="1"/>
</dbReference>
<dbReference type="InterPro" id="IPR028565">
    <property type="entry name" value="MHD"/>
</dbReference>
<dbReference type="GO" id="GO:0006897">
    <property type="term" value="P:endocytosis"/>
    <property type="evidence" value="ECO:0007669"/>
    <property type="project" value="UniProtKB-KW"/>
</dbReference>
<dbReference type="GO" id="GO:0030139">
    <property type="term" value="C:endocytic vesicle"/>
    <property type="evidence" value="ECO:0007669"/>
    <property type="project" value="TreeGrafter"/>
</dbReference>
<comment type="caution">
    <text evidence="4">The sequence shown here is derived from an EMBL/GenBank/DDBJ whole genome shotgun (WGS) entry which is preliminary data.</text>
</comment>
<dbReference type="GO" id="GO:0005886">
    <property type="term" value="C:plasma membrane"/>
    <property type="evidence" value="ECO:0007669"/>
    <property type="project" value="TreeGrafter"/>
</dbReference>
<dbReference type="InterPro" id="IPR001060">
    <property type="entry name" value="FCH_dom"/>
</dbReference>
<feature type="region of interest" description="Disordered" evidence="2">
    <location>
        <begin position="999"/>
        <end position="1026"/>
    </location>
</feature>
<feature type="compositionally biased region" description="Low complexity" evidence="2">
    <location>
        <begin position="583"/>
        <end position="601"/>
    </location>
</feature>
<protein>
    <recommendedName>
        <fullName evidence="3">MHD domain-containing protein</fullName>
    </recommendedName>
</protein>
<feature type="domain" description="MHD" evidence="3">
    <location>
        <begin position="753"/>
        <end position="1028"/>
    </location>
</feature>
<dbReference type="InterPro" id="IPR027267">
    <property type="entry name" value="AH/BAR_dom_sf"/>
</dbReference>
<dbReference type="Gene3D" id="1.20.1270.60">
    <property type="entry name" value="Arfaptin homology (AH) domain/BAR domain"/>
    <property type="match status" value="1"/>
</dbReference>
<name>A0A9P6PW25_9FUNG</name>
<feature type="compositionally biased region" description="Polar residues" evidence="2">
    <location>
        <begin position="301"/>
        <end position="315"/>
    </location>
</feature>
<keyword evidence="5" id="KW-1185">Reference proteome</keyword>
<reference evidence="4" key="1">
    <citation type="journal article" date="2020" name="Fungal Divers.">
        <title>Resolving the Mortierellaceae phylogeny through synthesis of multi-gene phylogenetics and phylogenomics.</title>
        <authorList>
            <person name="Vandepol N."/>
            <person name="Liber J."/>
            <person name="Desiro A."/>
            <person name="Na H."/>
            <person name="Kennedy M."/>
            <person name="Barry K."/>
            <person name="Grigoriev I.V."/>
            <person name="Miller A.N."/>
            <person name="O'Donnell K."/>
            <person name="Stajich J.E."/>
            <person name="Bonito G."/>
        </authorList>
    </citation>
    <scope>NUCLEOTIDE SEQUENCE</scope>
    <source>
        <strain evidence="4">BC1065</strain>
    </source>
</reference>
<feature type="compositionally biased region" description="Polar residues" evidence="2">
    <location>
        <begin position="330"/>
        <end position="344"/>
    </location>
</feature>
<feature type="compositionally biased region" description="Acidic residues" evidence="2">
    <location>
        <begin position="1007"/>
        <end position="1024"/>
    </location>
</feature>
<evidence type="ECO:0000256" key="2">
    <source>
        <dbReference type="SAM" id="MobiDB-lite"/>
    </source>
</evidence>
<feature type="region of interest" description="Disordered" evidence="2">
    <location>
        <begin position="794"/>
        <end position="827"/>
    </location>
</feature>
<feature type="region of interest" description="Disordered" evidence="2">
    <location>
        <begin position="489"/>
        <end position="555"/>
    </location>
</feature>
<feature type="region of interest" description="Disordered" evidence="2">
    <location>
        <begin position="580"/>
        <end position="603"/>
    </location>
</feature>
<dbReference type="AlphaFoldDB" id="A0A9P6PW25"/>
<dbReference type="Pfam" id="PF10291">
    <property type="entry name" value="muHD"/>
    <property type="match status" value="1"/>
</dbReference>
<dbReference type="PANTHER" id="PTHR23065:SF54">
    <property type="entry name" value="SUPPRESSOR OF YEAST PROFILIN DELETION"/>
    <property type="match status" value="1"/>
</dbReference>
<evidence type="ECO:0000256" key="1">
    <source>
        <dbReference type="ARBA" id="ARBA00022583"/>
    </source>
</evidence>
<proteinExistence type="predicted"/>
<feature type="compositionally biased region" description="Basic and acidic residues" evidence="2">
    <location>
        <begin position="501"/>
        <end position="512"/>
    </location>
</feature>
<dbReference type="GO" id="GO:0032153">
    <property type="term" value="C:cell division site"/>
    <property type="evidence" value="ECO:0007669"/>
    <property type="project" value="TreeGrafter"/>
</dbReference>
<dbReference type="PANTHER" id="PTHR23065">
    <property type="entry name" value="PROLINE-SERINE-THREONINE PHOSPHATASE INTERACTING PROTEIN 1"/>
    <property type="match status" value="1"/>
</dbReference>
<keyword evidence="1" id="KW-0254">Endocytosis</keyword>
<feature type="compositionally biased region" description="Low complexity" evidence="2">
    <location>
        <begin position="818"/>
        <end position="827"/>
    </location>
</feature>
<accession>A0A9P6PW25</accession>
<dbReference type="EMBL" id="JAAAJB010000529">
    <property type="protein sequence ID" value="KAG0254240.1"/>
    <property type="molecule type" value="Genomic_DNA"/>
</dbReference>
<dbReference type="OrthoDB" id="27823at2759"/>
<dbReference type="Pfam" id="PF00611">
    <property type="entry name" value="FCH"/>
    <property type="match status" value="1"/>
</dbReference>
<dbReference type="Proteomes" id="UP000807716">
    <property type="component" value="Unassembled WGS sequence"/>
</dbReference>
<feature type="compositionally biased region" description="Low complexity" evidence="2">
    <location>
        <begin position="288"/>
        <end position="300"/>
    </location>
</feature>
<sequence>MGYTDAFLTERPHDGLDAVQARLRRGKTLHEQLANYFKERAHIEDLYAKSIAKAFQKHFVTDTSILGTFTSPWERLSEETNELAALHGQLSLRIASEIEKPLRDYARLQPAWQNLTLAETNCARLAKEYDEKQVKVTKYTKTVERVTSGKKAEQAEQKLMQYSKQLESTRTAWRLEGPVVLQKYQDVDHGRLAHLKEMISNFEAIQTETALQVVEMSAKTSASVAEFDPVMDLELFASGAATNMHTVAPAFDAEREGSFLSAMTRNPQGNSGGGGGAVVGDDQDHYQHQQQQQQQQQQQDPHIQSSSNHSDTVSSLEPRKSNGTHRRGMTSGSQMSNTSFSTEFSHGMSKAGSIDQGRGFGGTLSPPASEHGFGNGRPLGGSLDVPGMTNRVDAEGYSIPPPDNSPWAEAAAAAAGATTSAAASTAGGNGGGGGMGAGSIFGDDEKSETSSFFSHMTPNRMQMEIRQDSVSENTEEAKAAIERVASTLKASNTVSRRPRGRREVRSVYHASEDSLSATTHQHPHPSHSLQQNGSSSGGGATPEASPSGSRMTLNLPVGGVAAAGSSGSLASPPHNLRASTIGFSTTTTSSSSLSSTSSPLTPTFPPSVMRSATVGAAVVTAPHSEGSAGGSPSTNPFAQQQPVAVASLPPLTLTPASSTGTSMVLSEGQPLAAEPEAIQEEVGGEEERMAVSPSPPPLPELQPLEAAANGGIVATAAGSTTLRDDGGVELGTSVVEKVHLLSQGGEIAKMMVTGEVSLHLERFLGQENQSGEGRQRRRGRLVLTLRRTDELDKFVPNPGFMTAVEGSSSSFKSEEDQQQQQQQQQQEQQYQLDVEALRAARQAGQTAVVVLKYQVRAEEGPRQQQLMPLLVVPAWKIEPHQTSLLINYKANARCRLASATSPVQLTDVSFLVPVAGKVIQVQSRPNGIWSEEANKMLWEVVGGSGGAGLTMDEHPEPQKLLARFELDQSQPSPPEGQNGPAAVKFRIVGRLLSAIEVAVEQEKEPGQEGDVDGQEKGDEVEEQEGVIRMEAVQLQVQSGRYLATA</sequence>
<evidence type="ECO:0000259" key="3">
    <source>
        <dbReference type="PROSITE" id="PS51072"/>
    </source>
</evidence>
<organism evidence="4 5">
    <name type="scientific">Actinomortierella ambigua</name>
    <dbReference type="NCBI Taxonomy" id="1343610"/>
    <lineage>
        <taxon>Eukaryota</taxon>
        <taxon>Fungi</taxon>
        <taxon>Fungi incertae sedis</taxon>
        <taxon>Mucoromycota</taxon>
        <taxon>Mortierellomycotina</taxon>
        <taxon>Mortierellomycetes</taxon>
        <taxon>Mortierellales</taxon>
        <taxon>Mortierellaceae</taxon>
        <taxon>Actinomortierella</taxon>
    </lineage>
</organism>
<evidence type="ECO:0000313" key="5">
    <source>
        <dbReference type="Proteomes" id="UP000807716"/>
    </source>
</evidence>
<evidence type="ECO:0000313" key="4">
    <source>
        <dbReference type="EMBL" id="KAG0254240.1"/>
    </source>
</evidence>
<dbReference type="InterPro" id="IPR018808">
    <property type="entry name" value="Muniscin_C"/>
</dbReference>
<feature type="region of interest" description="Disordered" evidence="2">
    <location>
        <begin position="435"/>
        <end position="456"/>
    </location>
</feature>
<feature type="region of interest" description="Disordered" evidence="2">
    <location>
        <begin position="262"/>
        <end position="412"/>
    </location>
</feature>
<gene>
    <name evidence="4" type="ORF">DFQ27_006951</name>
</gene>
<dbReference type="PROSITE" id="PS51072">
    <property type="entry name" value="MHD"/>
    <property type="match status" value="1"/>
</dbReference>
<dbReference type="GO" id="GO:0032185">
    <property type="term" value="P:septin cytoskeleton organization"/>
    <property type="evidence" value="ECO:0007669"/>
    <property type="project" value="TreeGrafter"/>
</dbReference>